<proteinExistence type="predicted"/>
<dbReference type="RefSeq" id="WP_031395196.1">
    <property type="nucleotide sequence ID" value="NZ_CP098762.1"/>
</dbReference>
<keyword evidence="9" id="KW-1185">Reference proteome</keyword>
<dbReference type="InterPro" id="IPR015797">
    <property type="entry name" value="NUDIX_hydrolase-like_dom_sf"/>
</dbReference>
<comment type="cofactor">
    <cofactor evidence="1">
        <name>Mn(2+)</name>
        <dbReference type="ChEBI" id="CHEBI:29035"/>
    </cofactor>
</comment>
<organism evidence="8 9">
    <name type="scientific">Sphingomonas aerolata</name>
    <dbReference type="NCBI Taxonomy" id="185951"/>
    <lineage>
        <taxon>Bacteria</taxon>
        <taxon>Pseudomonadati</taxon>
        <taxon>Pseudomonadota</taxon>
        <taxon>Alphaproteobacteria</taxon>
        <taxon>Sphingomonadales</taxon>
        <taxon>Sphingomonadaceae</taxon>
        <taxon>Sphingomonas</taxon>
    </lineage>
</organism>
<evidence type="ECO:0000256" key="5">
    <source>
        <dbReference type="ARBA" id="ARBA00022842"/>
    </source>
</evidence>
<dbReference type="Pfam" id="PF00293">
    <property type="entry name" value="NUDIX"/>
    <property type="match status" value="1"/>
</dbReference>
<evidence type="ECO:0000256" key="4">
    <source>
        <dbReference type="ARBA" id="ARBA00022801"/>
    </source>
</evidence>
<sequence length="198" mass="21916">MTLADRLRSALSRGVEPGMILLTGDRDDIDLPPGDTLLPAAVLIAVTDRAEPGVILTQRTETMRKHAGQIAFPGGRIDPGEDIVTAALREAEEEIALPRDRVTVIGQADTYRTVTGFQVTPVIGVIPPDLVLHPSEAEVANVFEVPLEFLLDSGNHVEASVEWQGHERHYYEIIWNDRRIWGATAAMIVNLRRRLQWA</sequence>
<reference evidence="8 9" key="1">
    <citation type="submission" date="2018-04" db="EMBL/GenBank/DDBJ databases">
        <title>Genomic Encyclopedia of Type Strains, Phase III (KMG-III): the genomes of soil and plant-associated and newly described type strains.</title>
        <authorList>
            <person name="Whitman W."/>
        </authorList>
    </citation>
    <scope>NUCLEOTIDE SEQUENCE [LARGE SCALE GENOMIC DNA]</scope>
    <source>
        <strain evidence="8 9">NW12</strain>
    </source>
</reference>
<dbReference type="SUPFAM" id="SSF55811">
    <property type="entry name" value="Nudix"/>
    <property type="match status" value="1"/>
</dbReference>
<dbReference type="AlphaFoldDB" id="A0A2T4YSH8"/>
<dbReference type="Proteomes" id="UP000240996">
    <property type="component" value="Unassembled WGS sequence"/>
</dbReference>
<protein>
    <submittedName>
        <fullName evidence="8">NUDIX domain-containing protein</fullName>
    </submittedName>
</protein>
<gene>
    <name evidence="8" type="ORF">C8J24_0140</name>
</gene>
<evidence type="ECO:0000256" key="6">
    <source>
        <dbReference type="ARBA" id="ARBA00023211"/>
    </source>
</evidence>
<dbReference type="GO" id="GO:0010945">
    <property type="term" value="F:coenzyme A diphosphatase activity"/>
    <property type="evidence" value="ECO:0007669"/>
    <property type="project" value="InterPro"/>
</dbReference>
<keyword evidence="5" id="KW-0460">Magnesium</keyword>
<name>A0A2T4YSH8_9SPHN</name>
<evidence type="ECO:0000313" key="9">
    <source>
        <dbReference type="Proteomes" id="UP000240996"/>
    </source>
</evidence>
<dbReference type="GO" id="GO:0046872">
    <property type="term" value="F:metal ion binding"/>
    <property type="evidence" value="ECO:0007669"/>
    <property type="project" value="UniProtKB-KW"/>
</dbReference>
<feature type="domain" description="Nudix hydrolase" evidence="7">
    <location>
        <begin position="37"/>
        <end position="176"/>
    </location>
</feature>
<comment type="cofactor">
    <cofactor evidence="2">
        <name>Mg(2+)</name>
        <dbReference type="ChEBI" id="CHEBI:18420"/>
    </cofactor>
</comment>
<dbReference type="CDD" id="cd03426">
    <property type="entry name" value="NUDIX_CoAse_Nudt7"/>
    <property type="match status" value="1"/>
</dbReference>
<evidence type="ECO:0000259" key="7">
    <source>
        <dbReference type="PROSITE" id="PS51462"/>
    </source>
</evidence>
<keyword evidence="4" id="KW-0378">Hydrolase</keyword>
<evidence type="ECO:0000313" key="8">
    <source>
        <dbReference type="EMBL" id="PTM46767.1"/>
    </source>
</evidence>
<dbReference type="InterPro" id="IPR045121">
    <property type="entry name" value="CoAse"/>
</dbReference>
<dbReference type="Gene3D" id="3.90.79.10">
    <property type="entry name" value="Nucleoside Triphosphate Pyrophosphohydrolase"/>
    <property type="match status" value="1"/>
</dbReference>
<evidence type="ECO:0000256" key="2">
    <source>
        <dbReference type="ARBA" id="ARBA00001946"/>
    </source>
</evidence>
<dbReference type="InterPro" id="IPR000086">
    <property type="entry name" value="NUDIX_hydrolase_dom"/>
</dbReference>
<keyword evidence="6" id="KW-0464">Manganese</keyword>
<evidence type="ECO:0000256" key="1">
    <source>
        <dbReference type="ARBA" id="ARBA00001936"/>
    </source>
</evidence>
<dbReference type="GeneID" id="93689125"/>
<accession>A0A2T4YSH8</accession>
<evidence type="ECO:0000256" key="3">
    <source>
        <dbReference type="ARBA" id="ARBA00022723"/>
    </source>
</evidence>
<dbReference type="PANTHER" id="PTHR12992:SF11">
    <property type="entry name" value="MITOCHONDRIAL COENZYME A DIPHOSPHATASE NUDT8"/>
    <property type="match status" value="1"/>
</dbReference>
<keyword evidence="3" id="KW-0479">Metal-binding</keyword>
<dbReference type="NCBIfam" id="NF007980">
    <property type="entry name" value="PRK10707.1"/>
    <property type="match status" value="1"/>
</dbReference>
<dbReference type="PANTHER" id="PTHR12992">
    <property type="entry name" value="NUDIX HYDROLASE"/>
    <property type="match status" value="1"/>
</dbReference>
<dbReference type="EMBL" id="PZZN01000001">
    <property type="protein sequence ID" value="PTM46767.1"/>
    <property type="molecule type" value="Genomic_DNA"/>
</dbReference>
<comment type="caution">
    <text evidence="8">The sequence shown here is derived from an EMBL/GenBank/DDBJ whole genome shotgun (WGS) entry which is preliminary data.</text>
</comment>
<dbReference type="PROSITE" id="PS51462">
    <property type="entry name" value="NUDIX"/>
    <property type="match status" value="1"/>
</dbReference>